<comment type="similarity">
    <text evidence="2 9">Belongs to the G-protein coupled receptor 1 family.</text>
</comment>
<organism evidence="13 14">
    <name type="scientific">Agrilus planipennis</name>
    <name type="common">Emerald ash borer</name>
    <name type="synonym">Agrilus marcopoli</name>
    <dbReference type="NCBI Taxonomy" id="224129"/>
    <lineage>
        <taxon>Eukaryota</taxon>
        <taxon>Metazoa</taxon>
        <taxon>Ecdysozoa</taxon>
        <taxon>Arthropoda</taxon>
        <taxon>Hexapoda</taxon>
        <taxon>Insecta</taxon>
        <taxon>Pterygota</taxon>
        <taxon>Neoptera</taxon>
        <taxon>Endopterygota</taxon>
        <taxon>Coleoptera</taxon>
        <taxon>Polyphaga</taxon>
        <taxon>Elateriformia</taxon>
        <taxon>Buprestoidea</taxon>
        <taxon>Buprestidae</taxon>
        <taxon>Agrilinae</taxon>
        <taxon>Agrilus</taxon>
    </lineage>
</organism>
<dbReference type="Gene3D" id="1.20.1070.10">
    <property type="entry name" value="Rhodopsin 7-helix transmembrane proteins"/>
    <property type="match status" value="1"/>
</dbReference>
<evidence type="ECO:0000256" key="8">
    <source>
        <dbReference type="ARBA" id="ARBA00023224"/>
    </source>
</evidence>
<dbReference type="GeneID" id="108744228"/>
<feature type="transmembrane region" description="Helical" evidence="11">
    <location>
        <begin position="44"/>
        <end position="66"/>
    </location>
</feature>
<dbReference type="OrthoDB" id="9990906at2759"/>
<gene>
    <name evidence="14" type="primary">LOC108744228</name>
</gene>
<evidence type="ECO:0000313" key="13">
    <source>
        <dbReference type="Proteomes" id="UP000192223"/>
    </source>
</evidence>
<evidence type="ECO:0000256" key="2">
    <source>
        <dbReference type="ARBA" id="ARBA00010663"/>
    </source>
</evidence>
<feature type="region of interest" description="Disordered" evidence="10">
    <location>
        <begin position="366"/>
        <end position="390"/>
    </location>
</feature>
<dbReference type="Pfam" id="PF00001">
    <property type="entry name" value="7tm_1"/>
    <property type="match status" value="1"/>
</dbReference>
<feature type="transmembrane region" description="Helical" evidence="11">
    <location>
        <begin position="78"/>
        <end position="100"/>
    </location>
</feature>
<evidence type="ECO:0000256" key="1">
    <source>
        <dbReference type="ARBA" id="ARBA00004141"/>
    </source>
</evidence>
<dbReference type="RefSeq" id="XP_018335385.1">
    <property type="nucleotide sequence ID" value="XM_018479883.1"/>
</dbReference>
<dbReference type="CDD" id="cd14978">
    <property type="entry name" value="7tmA_FMRFamide_R-like"/>
    <property type="match status" value="1"/>
</dbReference>
<dbReference type="InterPro" id="IPR000276">
    <property type="entry name" value="GPCR_Rhodpsn"/>
</dbReference>
<dbReference type="FunCoup" id="A0A1W4XSI4">
    <property type="interactions" value="28"/>
</dbReference>
<dbReference type="PROSITE" id="PS50262">
    <property type="entry name" value="G_PROTEIN_RECEP_F1_2"/>
    <property type="match status" value="1"/>
</dbReference>
<keyword evidence="3 9" id="KW-0812">Transmembrane</keyword>
<accession>A0A1W4XSI4</accession>
<dbReference type="InParanoid" id="A0A1W4XSI4"/>
<dbReference type="InterPro" id="IPR017452">
    <property type="entry name" value="GPCR_Rhodpsn_7TM"/>
</dbReference>
<feature type="transmembrane region" description="Helical" evidence="11">
    <location>
        <begin position="286"/>
        <end position="304"/>
    </location>
</feature>
<dbReference type="PANTHER" id="PTHR24243:SF230">
    <property type="entry name" value="G-PROTEIN COUPLED RECEPTORS FAMILY 1 PROFILE DOMAIN-CONTAINING PROTEIN"/>
    <property type="match status" value="1"/>
</dbReference>
<feature type="transmembrane region" description="Helical" evidence="11">
    <location>
        <begin position="115"/>
        <end position="135"/>
    </location>
</feature>
<dbReference type="PANTHER" id="PTHR24243">
    <property type="entry name" value="G-PROTEIN COUPLED RECEPTOR"/>
    <property type="match status" value="1"/>
</dbReference>
<evidence type="ECO:0000256" key="10">
    <source>
        <dbReference type="SAM" id="MobiDB-lite"/>
    </source>
</evidence>
<protein>
    <submittedName>
        <fullName evidence="14">Somatostatin receptor type 4-like isoform X1</fullName>
    </submittedName>
</protein>
<evidence type="ECO:0000259" key="12">
    <source>
        <dbReference type="PROSITE" id="PS50262"/>
    </source>
</evidence>
<evidence type="ECO:0000256" key="5">
    <source>
        <dbReference type="ARBA" id="ARBA00023040"/>
    </source>
</evidence>
<evidence type="ECO:0000256" key="9">
    <source>
        <dbReference type="RuleBase" id="RU000688"/>
    </source>
</evidence>
<evidence type="ECO:0000313" key="14">
    <source>
        <dbReference type="RefSeq" id="XP_018335385.1"/>
    </source>
</evidence>
<feature type="transmembrane region" description="Helical" evidence="11">
    <location>
        <begin position="213"/>
        <end position="232"/>
    </location>
</feature>
<dbReference type="AlphaFoldDB" id="A0A1W4XSI4"/>
<keyword evidence="4 11" id="KW-1133">Transmembrane helix</keyword>
<dbReference type="KEGG" id="apln:108744228"/>
<proteinExistence type="inferred from homology"/>
<dbReference type="Proteomes" id="UP000192223">
    <property type="component" value="Unplaced"/>
</dbReference>
<dbReference type="SUPFAM" id="SSF81321">
    <property type="entry name" value="Family A G protein-coupled receptor-like"/>
    <property type="match status" value="1"/>
</dbReference>
<feature type="region of interest" description="Disordered" evidence="10">
    <location>
        <begin position="1"/>
        <end position="29"/>
    </location>
</feature>
<feature type="transmembrane region" description="Helical" evidence="11">
    <location>
        <begin position="156"/>
        <end position="177"/>
    </location>
</feature>
<feature type="domain" description="G-protein coupled receptors family 1 profile" evidence="12">
    <location>
        <begin position="57"/>
        <end position="344"/>
    </location>
</feature>
<evidence type="ECO:0000256" key="6">
    <source>
        <dbReference type="ARBA" id="ARBA00023136"/>
    </source>
</evidence>
<evidence type="ECO:0000256" key="7">
    <source>
        <dbReference type="ARBA" id="ARBA00023170"/>
    </source>
</evidence>
<evidence type="ECO:0000256" key="3">
    <source>
        <dbReference type="ARBA" id="ARBA00022692"/>
    </source>
</evidence>
<dbReference type="STRING" id="224129.A0A1W4XSI4"/>
<dbReference type="PRINTS" id="PR00237">
    <property type="entry name" value="GPCRRHODOPSN"/>
</dbReference>
<feature type="compositionally biased region" description="Polar residues" evidence="10">
    <location>
        <begin position="369"/>
        <end position="384"/>
    </location>
</feature>
<keyword evidence="6 11" id="KW-0472">Membrane</keyword>
<name>A0A1W4XSI4_AGRPL</name>
<dbReference type="PROSITE" id="PS00237">
    <property type="entry name" value="G_PROTEIN_RECEP_F1_1"/>
    <property type="match status" value="1"/>
</dbReference>
<sequence length="406" mass="45971">MIYYNFSDSSSERDLEPVPPMNDSNHPNDPTLSNELHEIEIFEFYYTPILIFLGTIGNALSVYVFFKTKLKKLSSSYYLSALAISDSAFLLSLLVVWLSFVRVDIFNKDIICQTIVYLTTFTSFLSIWLVAAFTVERFVAVRYPLLRQSVCTTSRAKLMIGIMVVASMMIYSPYLVFAKPVLVPETGRVICMIDNKWQFAAGVYNYVDTVLTFVLPVTTIVVLNGCISRTIWQLARVRRTMTTHGVTVQSGGVAGNGRARGRRPGTFVRNNRLTSSQSTQNKVTKMLLFVSTICLCFNLPSYVLRILTYVLENKVLEENNHFKVLMQFSLILSYTNYGINFALYCISGQNFRKALRSVLCTRCHRDDTTGNAESRTNSSGFSATSRKRRAPFSTNNTQEMTLLNVL</sequence>
<evidence type="ECO:0000256" key="4">
    <source>
        <dbReference type="ARBA" id="ARBA00022989"/>
    </source>
</evidence>
<keyword evidence="8 9" id="KW-0807">Transducer</keyword>
<comment type="subcellular location">
    <subcellularLocation>
        <location evidence="1">Membrane</location>
        <topology evidence="1">Multi-pass membrane protein</topology>
    </subcellularLocation>
</comment>
<keyword evidence="13" id="KW-1185">Reference proteome</keyword>
<keyword evidence="5 9" id="KW-0297">G-protein coupled receptor</keyword>
<keyword evidence="7 9" id="KW-0675">Receptor</keyword>
<feature type="transmembrane region" description="Helical" evidence="11">
    <location>
        <begin position="324"/>
        <end position="346"/>
    </location>
</feature>
<dbReference type="GO" id="GO:0004930">
    <property type="term" value="F:G protein-coupled receptor activity"/>
    <property type="evidence" value="ECO:0007669"/>
    <property type="project" value="UniProtKB-KW"/>
</dbReference>
<dbReference type="GO" id="GO:0005886">
    <property type="term" value="C:plasma membrane"/>
    <property type="evidence" value="ECO:0007669"/>
    <property type="project" value="TreeGrafter"/>
</dbReference>
<evidence type="ECO:0000256" key="11">
    <source>
        <dbReference type="SAM" id="Phobius"/>
    </source>
</evidence>
<reference evidence="14" key="1">
    <citation type="submission" date="2025-08" db="UniProtKB">
        <authorList>
            <consortium name="RefSeq"/>
        </authorList>
    </citation>
    <scope>IDENTIFICATION</scope>
    <source>
        <tissue evidence="14">Entire body</tissue>
    </source>
</reference>